<reference evidence="2 3" key="1">
    <citation type="submission" date="2019-03" db="EMBL/GenBank/DDBJ databases">
        <title>Genomic Encyclopedia of Type Strains, Phase IV (KMG-IV): sequencing the most valuable type-strain genomes for metagenomic binning, comparative biology and taxonomic classification.</title>
        <authorList>
            <person name="Goeker M."/>
        </authorList>
    </citation>
    <scope>NUCLEOTIDE SEQUENCE [LARGE SCALE GENOMIC DNA]</scope>
    <source>
        <strain evidence="2 3">DSM 25964</strain>
    </source>
</reference>
<feature type="domain" description="Cyclophilin TM1367-like" evidence="1">
    <location>
        <begin position="5"/>
        <end position="112"/>
    </location>
</feature>
<dbReference type="SUPFAM" id="SSF50891">
    <property type="entry name" value="Cyclophilin-like"/>
    <property type="match status" value="1"/>
</dbReference>
<organism evidence="2 3">
    <name type="scientific">Aminivibrio pyruvatiphilus</name>
    <dbReference type="NCBI Taxonomy" id="1005740"/>
    <lineage>
        <taxon>Bacteria</taxon>
        <taxon>Thermotogati</taxon>
        <taxon>Synergistota</taxon>
        <taxon>Synergistia</taxon>
        <taxon>Synergistales</taxon>
        <taxon>Aminobacteriaceae</taxon>
        <taxon>Aminivibrio</taxon>
    </lineage>
</organism>
<sequence>MIKIIQTEKHTFEVELCGGDAARNLVKTLPQEISMSRWGDEFYGTLNEKVDSGADRLQDVFEIGDVALWPAGNALCIFFGPTPASSGSEPKMASPGALLGRIKGDATVLRDCGRSLKKVRILP</sequence>
<dbReference type="InterPro" id="IPR025658">
    <property type="entry name" value="Cyclophilin_TM1367"/>
</dbReference>
<keyword evidence="3" id="KW-1185">Reference proteome</keyword>
<dbReference type="InterPro" id="IPR029000">
    <property type="entry name" value="Cyclophilin-like_dom_sf"/>
</dbReference>
<dbReference type="AlphaFoldDB" id="A0A4V3HFX6"/>
<dbReference type="EMBL" id="SORI01000016">
    <property type="protein sequence ID" value="TDY57033.1"/>
    <property type="molecule type" value="Genomic_DNA"/>
</dbReference>
<dbReference type="Pfam" id="PF04126">
    <property type="entry name" value="Cyclophil_like"/>
    <property type="match status" value="1"/>
</dbReference>
<dbReference type="Proteomes" id="UP000295066">
    <property type="component" value="Unassembled WGS sequence"/>
</dbReference>
<accession>A0A4V3HFX6</accession>
<name>A0A4V3HFX6_9BACT</name>
<evidence type="ECO:0000313" key="2">
    <source>
        <dbReference type="EMBL" id="TDY57033.1"/>
    </source>
</evidence>
<evidence type="ECO:0000313" key="3">
    <source>
        <dbReference type="Proteomes" id="UP000295066"/>
    </source>
</evidence>
<evidence type="ECO:0000259" key="1">
    <source>
        <dbReference type="Pfam" id="PF04126"/>
    </source>
</evidence>
<comment type="caution">
    <text evidence="2">The sequence shown here is derived from an EMBL/GenBank/DDBJ whole genome shotgun (WGS) entry which is preliminary data.</text>
</comment>
<proteinExistence type="predicted"/>
<dbReference type="Gene3D" id="2.40.100.20">
    <property type="match status" value="1"/>
</dbReference>
<gene>
    <name evidence="2" type="ORF">C8D99_1169</name>
</gene>
<protein>
    <recommendedName>
        <fullName evidence="1">Cyclophilin TM1367-like domain-containing protein</fullName>
    </recommendedName>
</protein>
<dbReference type="RefSeq" id="WP_166670147.1">
    <property type="nucleotide sequence ID" value="NZ_SORI01000016.1"/>
</dbReference>